<comment type="caution">
    <text evidence="2">The sequence shown here is derived from an EMBL/GenBank/DDBJ whole genome shotgun (WGS) entry which is preliminary data.</text>
</comment>
<proteinExistence type="predicted"/>
<sequence>MSGYEPAITISSILNTLLLIWFFALMVARTLNLFGFNKASWKQDFLITFIQSFIITFLVENWIYFM</sequence>
<evidence type="ECO:0000256" key="1">
    <source>
        <dbReference type="SAM" id="Phobius"/>
    </source>
</evidence>
<organism evidence="2 3">
    <name type="scientific">Schinkia azotoformans LMG 9581</name>
    <dbReference type="NCBI Taxonomy" id="1131731"/>
    <lineage>
        <taxon>Bacteria</taxon>
        <taxon>Bacillati</taxon>
        <taxon>Bacillota</taxon>
        <taxon>Bacilli</taxon>
        <taxon>Bacillales</taxon>
        <taxon>Bacillaceae</taxon>
        <taxon>Calidifontibacillus/Schinkia group</taxon>
        <taxon>Schinkia</taxon>
    </lineage>
</organism>
<feature type="transmembrane region" description="Helical" evidence="1">
    <location>
        <begin position="6"/>
        <end position="25"/>
    </location>
</feature>
<accession>K6DQ01</accession>
<keyword evidence="1" id="KW-0472">Membrane</keyword>
<keyword evidence="3" id="KW-1185">Reference proteome</keyword>
<protein>
    <submittedName>
        <fullName evidence="2">Uncharacterized protein</fullName>
    </submittedName>
</protein>
<dbReference type="Proteomes" id="UP000006315">
    <property type="component" value="Unassembled WGS sequence"/>
</dbReference>
<name>K6DQ01_SCHAZ</name>
<gene>
    <name evidence="2" type="ORF">BAZO_01387</name>
</gene>
<evidence type="ECO:0000313" key="3">
    <source>
        <dbReference type="Proteomes" id="UP000006315"/>
    </source>
</evidence>
<dbReference type="RefSeq" id="WP_003329395.1">
    <property type="nucleotide sequence ID" value="NZ_AJLR01000010.1"/>
</dbReference>
<feature type="transmembrane region" description="Helical" evidence="1">
    <location>
        <begin position="45"/>
        <end position="65"/>
    </location>
</feature>
<dbReference type="AlphaFoldDB" id="K6DQ01"/>
<keyword evidence="1" id="KW-1133">Transmembrane helix</keyword>
<reference evidence="2 3" key="1">
    <citation type="journal article" date="2012" name="Front. Microbiol.">
        <title>Redundancy and modularity in membrane-associated dissimilatory nitrate reduction in Bacillus.</title>
        <authorList>
            <person name="Heylen K."/>
            <person name="Keltjens J."/>
        </authorList>
    </citation>
    <scope>NUCLEOTIDE SEQUENCE [LARGE SCALE GENOMIC DNA]</scope>
    <source>
        <strain evidence="2 3">LMG 9581</strain>
    </source>
</reference>
<evidence type="ECO:0000313" key="2">
    <source>
        <dbReference type="EMBL" id="EKN70409.1"/>
    </source>
</evidence>
<keyword evidence="1" id="KW-0812">Transmembrane</keyword>
<dbReference type="EMBL" id="AJLR01000010">
    <property type="protein sequence ID" value="EKN70409.1"/>
    <property type="molecule type" value="Genomic_DNA"/>
</dbReference>